<dbReference type="EMBL" id="UOFU01000303">
    <property type="protein sequence ID" value="VAX02951.1"/>
    <property type="molecule type" value="Genomic_DNA"/>
</dbReference>
<accession>A0A3B1AMM1</accession>
<proteinExistence type="predicted"/>
<gene>
    <name evidence="1" type="ORF">MNBD_GAMMA20-108</name>
</gene>
<name>A0A3B1AMM1_9ZZZZ</name>
<sequence length="107" mass="11577">MRDYSNMPILHWEGPISAKKAIAQIHHAEPVILQLPEGFVLAIDAPACGCDAGDTNTHHIDCHAADTLKTLAGENNEPALAELAEIAHEAGQVVDIQTDTRRIIIHD</sequence>
<evidence type="ECO:0000313" key="1">
    <source>
        <dbReference type="EMBL" id="VAX02951.1"/>
    </source>
</evidence>
<dbReference type="AlphaFoldDB" id="A0A3B1AMM1"/>
<organism evidence="1">
    <name type="scientific">hydrothermal vent metagenome</name>
    <dbReference type="NCBI Taxonomy" id="652676"/>
    <lineage>
        <taxon>unclassified sequences</taxon>
        <taxon>metagenomes</taxon>
        <taxon>ecological metagenomes</taxon>
    </lineage>
</organism>
<protein>
    <submittedName>
        <fullName evidence="1">Uncharacterized protein</fullName>
    </submittedName>
</protein>
<reference evidence="1" key="1">
    <citation type="submission" date="2018-06" db="EMBL/GenBank/DDBJ databases">
        <authorList>
            <person name="Zhirakovskaya E."/>
        </authorList>
    </citation>
    <scope>NUCLEOTIDE SEQUENCE</scope>
</reference>